<keyword evidence="2" id="KW-0229">DNA integration</keyword>
<dbReference type="InterPro" id="IPR013762">
    <property type="entry name" value="Integrase-like_cat_sf"/>
</dbReference>
<protein>
    <submittedName>
        <fullName evidence="8">Site-specific integrase</fullName>
    </submittedName>
</protein>
<proteinExistence type="inferred from homology"/>
<comment type="similarity">
    <text evidence="1">Belongs to the 'phage' integrase family.</text>
</comment>
<dbReference type="InterPro" id="IPR050808">
    <property type="entry name" value="Phage_Integrase"/>
</dbReference>
<dbReference type="GO" id="GO:0003677">
    <property type="term" value="F:DNA binding"/>
    <property type="evidence" value="ECO:0007669"/>
    <property type="project" value="UniProtKB-UniRule"/>
</dbReference>
<dbReference type="InterPro" id="IPR010998">
    <property type="entry name" value="Integrase_recombinase_N"/>
</dbReference>
<evidence type="ECO:0000256" key="4">
    <source>
        <dbReference type="ARBA" id="ARBA00023172"/>
    </source>
</evidence>
<dbReference type="EMBL" id="JALIDZ010000006">
    <property type="protein sequence ID" value="MCT8973252.1"/>
    <property type="molecule type" value="Genomic_DNA"/>
</dbReference>
<dbReference type="InterPro" id="IPR053876">
    <property type="entry name" value="Phage_int_M"/>
</dbReference>
<dbReference type="InterPro" id="IPR038488">
    <property type="entry name" value="Integrase_DNA-bd_sf"/>
</dbReference>
<dbReference type="PROSITE" id="PS51898">
    <property type="entry name" value="TYR_RECOMBINASE"/>
    <property type="match status" value="1"/>
</dbReference>
<evidence type="ECO:0000259" key="6">
    <source>
        <dbReference type="PROSITE" id="PS51898"/>
    </source>
</evidence>
<feature type="domain" description="Core-binding (CB)" evidence="7">
    <location>
        <begin position="115"/>
        <end position="196"/>
    </location>
</feature>
<dbReference type="CDD" id="cd00801">
    <property type="entry name" value="INT_P4_C"/>
    <property type="match status" value="1"/>
</dbReference>
<evidence type="ECO:0000259" key="7">
    <source>
        <dbReference type="PROSITE" id="PS51900"/>
    </source>
</evidence>
<dbReference type="SUPFAM" id="SSF56349">
    <property type="entry name" value="DNA breaking-rejoining enzymes"/>
    <property type="match status" value="1"/>
</dbReference>
<dbReference type="Gene3D" id="3.30.160.390">
    <property type="entry name" value="Integrase, DNA-binding domain"/>
    <property type="match status" value="1"/>
</dbReference>
<dbReference type="InterPro" id="IPR002104">
    <property type="entry name" value="Integrase_catalytic"/>
</dbReference>
<comment type="caution">
    <text evidence="8">The sequence shown here is derived from an EMBL/GenBank/DDBJ whole genome shotgun (WGS) entry which is preliminary data.</text>
</comment>
<dbReference type="PROSITE" id="PS51900">
    <property type="entry name" value="CB"/>
    <property type="match status" value="1"/>
</dbReference>
<dbReference type="PANTHER" id="PTHR30629:SF2">
    <property type="entry name" value="PROPHAGE INTEGRASE INTS-RELATED"/>
    <property type="match status" value="1"/>
</dbReference>
<dbReference type="RefSeq" id="WP_261616830.1">
    <property type="nucleotide sequence ID" value="NZ_JALIDZ010000006.1"/>
</dbReference>
<evidence type="ECO:0000313" key="8">
    <source>
        <dbReference type="EMBL" id="MCT8973252.1"/>
    </source>
</evidence>
<dbReference type="InterPro" id="IPR025166">
    <property type="entry name" value="Integrase_DNA_bind_dom"/>
</dbReference>
<dbReference type="Pfam" id="PF22022">
    <property type="entry name" value="Phage_int_M"/>
    <property type="match status" value="1"/>
</dbReference>
<gene>
    <name evidence="8" type="ORF">MUB46_15415</name>
</gene>
<dbReference type="GO" id="GO:0015074">
    <property type="term" value="P:DNA integration"/>
    <property type="evidence" value="ECO:0007669"/>
    <property type="project" value="UniProtKB-KW"/>
</dbReference>
<dbReference type="Gene3D" id="1.10.443.10">
    <property type="entry name" value="Intergrase catalytic core"/>
    <property type="match status" value="1"/>
</dbReference>
<evidence type="ECO:0000256" key="3">
    <source>
        <dbReference type="ARBA" id="ARBA00023125"/>
    </source>
</evidence>
<evidence type="ECO:0000313" key="9">
    <source>
        <dbReference type="Proteomes" id="UP001320898"/>
    </source>
</evidence>
<dbReference type="AlphaFoldDB" id="A0AAW5R1N7"/>
<keyword evidence="3 5" id="KW-0238">DNA-binding</keyword>
<sequence length="462" mass="52185">MRQNITDKTLANLKPAPAGKRYEIMDVRPPGFGVRVGSQKGRATFFLKTRYPGSPINPKTGYANPTRRTLGDYPVMSLAEARGKAEDWLRLIAEGVDPGELERRQRATVEAQQANTFAAMAEDYIRHRERSRRNRRAKDDAREIRNWLIPELGNKPVTEVTRDDVRRVVRKIADRPAPYLAHCVFGHARTMFNWAIDSGGYGLETSPCDRLKPAAIIGEKAPRDRVLSDDEIVALSRAAERLGNPFGPMFALLLLTGQRKGEVSGARWREFHPELVRLLRERAKTGEPVEWSRVDDAVKLWTVPPERFKSDAQHLVPLSDEACRVIEAVPHFTQGDYLFSTNFGEKPVSGFSKAKARLDRRMTRTLKAIARKRGAIADIDLPPFVIHDIRRTVRTGMASLRIPDVVAETIIGHGRRGVQRVYDQHRYVEEMREAMDLWAGRLRDLTRPAPTNVIKLTGGGHG</sequence>
<name>A0AAW5R1N7_9HYPH</name>
<accession>A0AAW5R1N7</accession>
<dbReference type="InterPro" id="IPR044068">
    <property type="entry name" value="CB"/>
</dbReference>
<evidence type="ECO:0000256" key="1">
    <source>
        <dbReference type="ARBA" id="ARBA00008857"/>
    </source>
</evidence>
<dbReference type="Proteomes" id="UP001320898">
    <property type="component" value="Unassembled WGS sequence"/>
</dbReference>
<keyword evidence="9" id="KW-1185">Reference proteome</keyword>
<dbReference type="Gene3D" id="1.10.150.130">
    <property type="match status" value="1"/>
</dbReference>
<dbReference type="GO" id="GO:0006310">
    <property type="term" value="P:DNA recombination"/>
    <property type="evidence" value="ECO:0007669"/>
    <property type="project" value="UniProtKB-KW"/>
</dbReference>
<dbReference type="Pfam" id="PF13356">
    <property type="entry name" value="Arm-DNA-bind_3"/>
    <property type="match status" value="1"/>
</dbReference>
<feature type="domain" description="Tyr recombinase" evidence="6">
    <location>
        <begin position="222"/>
        <end position="436"/>
    </location>
</feature>
<reference evidence="8 9" key="1">
    <citation type="submission" date="2022-04" db="EMBL/GenBank/DDBJ databases">
        <authorList>
            <person name="Ye Y.-Q."/>
            <person name="Du Z.-J."/>
        </authorList>
    </citation>
    <scope>NUCLEOTIDE SEQUENCE [LARGE SCALE GENOMIC DNA]</scope>
    <source>
        <strain evidence="8 9">A6E488</strain>
    </source>
</reference>
<dbReference type="Pfam" id="PF00589">
    <property type="entry name" value="Phage_integrase"/>
    <property type="match status" value="1"/>
</dbReference>
<organism evidence="8 9">
    <name type="scientific">Microbaculum marinisediminis</name>
    <dbReference type="NCBI Taxonomy" id="2931392"/>
    <lineage>
        <taxon>Bacteria</taxon>
        <taxon>Pseudomonadati</taxon>
        <taxon>Pseudomonadota</taxon>
        <taxon>Alphaproteobacteria</taxon>
        <taxon>Hyphomicrobiales</taxon>
        <taxon>Tepidamorphaceae</taxon>
        <taxon>Microbaculum</taxon>
    </lineage>
</organism>
<keyword evidence="4" id="KW-0233">DNA recombination</keyword>
<evidence type="ECO:0000256" key="5">
    <source>
        <dbReference type="PROSITE-ProRule" id="PRU01248"/>
    </source>
</evidence>
<evidence type="ECO:0000256" key="2">
    <source>
        <dbReference type="ARBA" id="ARBA00022908"/>
    </source>
</evidence>
<dbReference type="PANTHER" id="PTHR30629">
    <property type="entry name" value="PROPHAGE INTEGRASE"/>
    <property type="match status" value="1"/>
</dbReference>
<dbReference type="InterPro" id="IPR011010">
    <property type="entry name" value="DNA_brk_join_enz"/>
</dbReference>